<dbReference type="Pfam" id="PF02591">
    <property type="entry name" value="Zn_ribbon_9"/>
    <property type="match status" value="1"/>
</dbReference>
<evidence type="ECO:0000256" key="1">
    <source>
        <dbReference type="SAM" id="Coils"/>
    </source>
</evidence>
<evidence type="ECO:0000313" key="4">
    <source>
        <dbReference type="EMBL" id="GAA2378657.1"/>
    </source>
</evidence>
<accession>A0ABN3HGF5</accession>
<reference evidence="4 5" key="1">
    <citation type="journal article" date="2019" name="Int. J. Syst. Evol. Microbiol.">
        <title>The Global Catalogue of Microorganisms (GCM) 10K type strain sequencing project: providing services to taxonomists for standard genome sequencing and annotation.</title>
        <authorList>
            <consortium name="The Broad Institute Genomics Platform"/>
            <consortium name="The Broad Institute Genome Sequencing Center for Infectious Disease"/>
            <person name="Wu L."/>
            <person name="Ma J."/>
        </authorList>
    </citation>
    <scope>NUCLEOTIDE SEQUENCE [LARGE SCALE GENOMIC DNA]</scope>
    <source>
        <strain evidence="4 5">JCM 16227</strain>
    </source>
</reference>
<feature type="domain" description="CT398-like coiled coil hairpin" evidence="3">
    <location>
        <begin position="14"/>
        <end position="192"/>
    </location>
</feature>
<keyword evidence="5" id="KW-1185">Reference proteome</keyword>
<proteinExistence type="predicted"/>
<gene>
    <name evidence="4" type="ORF">GCM10009855_18300</name>
</gene>
<dbReference type="InterPro" id="IPR052376">
    <property type="entry name" value="Oxidative_Scav/Glycosyltrans"/>
</dbReference>
<dbReference type="EMBL" id="BAAARB010000008">
    <property type="protein sequence ID" value="GAA2378657.1"/>
    <property type="molecule type" value="Genomic_DNA"/>
</dbReference>
<feature type="domain" description="C4-type zinc ribbon" evidence="2">
    <location>
        <begin position="203"/>
        <end position="237"/>
    </location>
</feature>
<dbReference type="RefSeq" id="WP_006895235.1">
    <property type="nucleotide sequence ID" value="NZ_BAAARB010000008.1"/>
</dbReference>
<evidence type="ECO:0000259" key="2">
    <source>
        <dbReference type="Pfam" id="PF02591"/>
    </source>
</evidence>
<dbReference type="InterPro" id="IPR003743">
    <property type="entry name" value="Zf-RING_7"/>
</dbReference>
<feature type="coiled-coil region" evidence="1">
    <location>
        <begin position="96"/>
        <end position="130"/>
    </location>
</feature>
<comment type="caution">
    <text evidence="4">The sequence shown here is derived from an EMBL/GenBank/DDBJ whole genome shotgun (WGS) entry which is preliminary data.</text>
</comment>
<sequence length="252" mass="28192">MKVPNAQQRRLLDLAEIDADLAKARHERRSLPEVAELARLTEEMEKIREDRARAQVAVDDLQSEYERIDAELSGTTEHLRRDQAQIESGALNHKALAELQHEVTGLQRRSENLETELLEIMEQQEATTAEAERTEAALLHATERELDLIARRDAAGVAVDERIDDLAVKRTAVVEGVDESLLAVYERLRSQGKVGAGLLRQRRCGACRMELDPRTLSRIAAADEDEVVRCEECGAIMVRTEQSGLPRPGSAQ</sequence>
<dbReference type="PANTHER" id="PTHR39082">
    <property type="entry name" value="PHOSPHOLIPASE C-BETA-2-RELATED"/>
    <property type="match status" value="1"/>
</dbReference>
<dbReference type="Gene3D" id="1.10.287.1490">
    <property type="match status" value="1"/>
</dbReference>
<dbReference type="InterPro" id="IPR056003">
    <property type="entry name" value="CT398_CC_hairpin"/>
</dbReference>
<evidence type="ECO:0000259" key="3">
    <source>
        <dbReference type="Pfam" id="PF24481"/>
    </source>
</evidence>
<evidence type="ECO:0000313" key="5">
    <source>
        <dbReference type="Proteomes" id="UP001501170"/>
    </source>
</evidence>
<dbReference type="PANTHER" id="PTHR39082:SF1">
    <property type="entry name" value="SCAVENGER RECEPTOR CLASS A MEMBER 3"/>
    <property type="match status" value="1"/>
</dbReference>
<organism evidence="4 5">
    <name type="scientific">Gordonia cholesterolivorans</name>
    <dbReference type="NCBI Taxonomy" id="559625"/>
    <lineage>
        <taxon>Bacteria</taxon>
        <taxon>Bacillati</taxon>
        <taxon>Actinomycetota</taxon>
        <taxon>Actinomycetes</taxon>
        <taxon>Mycobacteriales</taxon>
        <taxon>Gordoniaceae</taxon>
        <taxon>Gordonia</taxon>
    </lineage>
</organism>
<protein>
    <submittedName>
        <fullName evidence="4">C4-type zinc ribbon domain-containing protein</fullName>
    </submittedName>
</protein>
<feature type="coiled-coil region" evidence="1">
    <location>
        <begin position="37"/>
        <end position="71"/>
    </location>
</feature>
<dbReference type="Proteomes" id="UP001501170">
    <property type="component" value="Unassembled WGS sequence"/>
</dbReference>
<dbReference type="Pfam" id="PF24481">
    <property type="entry name" value="CT398_CC"/>
    <property type="match status" value="1"/>
</dbReference>
<name>A0ABN3HGF5_9ACTN</name>
<keyword evidence="1" id="KW-0175">Coiled coil</keyword>